<proteinExistence type="predicted"/>
<gene>
    <name evidence="1" type="ORF">EGW08_009699</name>
</gene>
<name>A0A433TLR0_ELYCH</name>
<sequence>MYTGTKGSRSHAPKWREPGDGAQGTFSFLSRSTVVVHILKKCVNSTRAGDFELSVNDVGTYTIVSEQGTFSFLSRSTVVVHILKKCVNSTRAGDFELSVNDVGTYTIVSEQGTFSLYWQDRRWWCIYLKNV</sequence>
<dbReference type="EMBL" id="RQTK01000282">
    <property type="protein sequence ID" value="RUS82527.1"/>
    <property type="molecule type" value="Genomic_DNA"/>
</dbReference>
<accession>A0A433TLR0</accession>
<evidence type="ECO:0000313" key="2">
    <source>
        <dbReference type="Proteomes" id="UP000271974"/>
    </source>
</evidence>
<dbReference type="AlphaFoldDB" id="A0A433TLR0"/>
<dbReference type="Proteomes" id="UP000271974">
    <property type="component" value="Unassembled WGS sequence"/>
</dbReference>
<protein>
    <submittedName>
        <fullName evidence="1">Uncharacterized protein</fullName>
    </submittedName>
</protein>
<keyword evidence="2" id="KW-1185">Reference proteome</keyword>
<organism evidence="1 2">
    <name type="scientific">Elysia chlorotica</name>
    <name type="common">Eastern emerald elysia</name>
    <name type="synonym">Sea slug</name>
    <dbReference type="NCBI Taxonomy" id="188477"/>
    <lineage>
        <taxon>Eukaryota</taxon>
        <taxon>Metazoa</taxon>
        <taxon>Spiralia</taxon>
        <taxon>Lophotrochozoa</taxon>
        <taxon>Mollusca</taxon>
        <taxon>Gastropoda</taxon>
        <taxon>Heterobranchia</taxon>
        <taxon>Euthyneura</taxon>
        <taxon>Panpulmonata</taxon>
        <taxon>Sacoglossa</taxon>
        <taxon>Placobranchoidea</taxon>
        <taxon>Plakobranchidae</taxon>
        <taxon>Elysia</taxon>
    </lineage>
</organism>
<comment type="caution">
    <text evidence="1">The sequence shown here is derived from an EMBL/GenBank/DDBJ whole genome shotgun (WGS) entry which is preliminary data.</text>
</comment>
<reference evidence="1 2" key="1">
    <citation type="submission" date="2019-01" db="EMBL/GenBank/DDBJ databases">
        <title>A draft genome assembly of the solar-powered sea slug Elysia chlorotica.</title>
        <authorList>
            <person name="Cai H."/>
            <person name="Li Q."/>
            <person name="Fang X."/>
            <person name="Li J."/>
            <person name="Curtis N.E."/>
            <person name="Altenburger A."/>
            <person name="Shibata T."/>
            <person name="Feng M."/>
            <person name="Maeda T."/>
            <person name="Schwartz J.A."/>
            <person name="Shigenobu S."/>
            <person name="Lundholm N."/>
            <person name="Nishiyama T."/>
            <person name="Yang H."/>
            <person name="Hasebe M."/>
            <person name="Li S."/>
            <person name="Pierce S.K."/>
            <person name="Wang J."/>
        </authorList>
    </citation>
    <scope>NUCLEOTIDE SEQUENCE [LARGE SCALE GENOMIC DNA]</scope>
    <source>
        <strain evidence="1">EC2010</strain>
        <tissue evidence="1">Whole organism of an adult</tissue>
    </source>
</reference>
<evidence type="ECO:0000313" key="1">
    <source>
        <dbReference type="EMBL" id="RUS82527.1"/>
    </source>
</evidence>